<dbReference type="InterPro" id="IPR011629">
    <property type="entry name" value="CobW-like_C"/>
</dbReference>
<dbReference type="InterPro" id="IPR051927">
    <property type="entry name" value="Zn_Chap_cDPG_Synth"/>
</dbReference>
<evidence type="ECO:0000256" key="5">
    <source>
        <dbReference type="ARBA" id="ARBA00049117"/>
    </source>
</evidence>
<evidence type="ECO:0000313" key="7">
    <source>
        <dbReference type="EMBL" id="SFF65328.1"/>
    </source>
</evidence>
<feature type="domain" description="CobW C-terminal" evidence="6">
    <location>
        <begin position="280"/>
        <end position="396"/>
    </location>
</feature>
<dbReference type="Gene3D" id="3.30.1220.10">
    <property type="entry name" value="CobW-like, C-terminal domain"/>
    <property type="match status" value="1"/>
</dbReference>
<accession>A0A1I2KG23</accession>
<comment type="catalytic activity">
    <reaction evidence="5">
        <text>GTP + H2O = GDP + phosphate + H(+)</text>
        <dbReference type="Rhea" id="RHEA:19669"/>
        <dbReference type="ChEBI" id="CHEBI:15377"/>
        <dbReference type="ChEBI" id="CHEBI:15378"/>
        <dbReference type="ChEBI" id="CHEBI:37565"/>
        <dbReference type="ChEBI" id="CHEBI:43474"/>
        <dbReference type="ChEBI" id="CHEBI:58189"/>
    </reaction>
    <physiologicalReaction direction="left-to-right" evidence="5">
        <dbReference type="Rhea" id="RHEA:19670"/>
    </physiologicalReaction>
</comment>
<keyword evidence="3" id="KW-0143">Chaperone</keyword>
<dbReference type="AlphaFoldDB" id="A0A1I2KG23"/>
<dbReference type="Proteomes" id="UP000199645">
    <property type="component" value="Unassembled WGS sequence"/>
</dbReference>
<dbReference type="STRING" id="35752.SAMN05421541_116176"/>
<dbReference type="OrthoDB" id="9808822at2"/>
<reference evidence="7 8" key="1">
    <citation type="submission" date="2016-10" db="EMBL/GenBank/DDBJ databases">
        <authorList>
            <person name="de Groot N.N."/>
        </authorList>
    </citation>
    <scope>NUCLEOTIDE SEQUENCE [LARGE SCALE GENOMIC DNA]</scope>
    <source>
        <strain evidence="7 8">DSM 43019</strain>
    </source>
</reference>
<dbReference type="InterPro" id="IPR003495">
    <property type="entry name" value="CobW/HypB/UreG_nucleotide-bd"/>
</dbReference>
<name>A0A1I2KG23_9ACTN</name>
<dbReference type="PANTHER" id="PTHR43603:SF1">
    <property type="entry name" value="ZINC-REGULATED GTPASE METALLOPROTEIN ACTIVATOR 1"/>
    <property type="match status" value="1"/>
</dbReference>
<dbReference type="EMBL" id="FONV01000016">
    <property type="protein sequence ID" value="SFF65328.1"/>
    <property type="molecule type" value="Genomic_DNA"/>
</dbReference>
<gene>
    <name evidence="7" type="ORF">SAMN05421541_116176</name>
</gene>
<keyword evidence="2" id="KW-0378">Hydrolase</keyword>
<organism evidence="7 8">
    <name type="scientific">Actinoplanes philippinensis</name>
    <dbReference type="NCBI Taxonomy" id="35752"/>
    <lineage>
        <taxon>Bacteria</taxon>
        <taxon>Bacillati</taxon>
        <taxon>Actinomycetota</taxon>
        <taxon>Actinomycetes</taxon>
        <taxon>Micromonosporales</taxon>
        <taxon>Micromonosporaceae</taxon>
        <taxon>Actinoplanes</taxon>
    </lineage>
</organism>
<dbReference type="Gene3D" id="3.40.50.300">
    <property type="entry name" value="P-loop containing nucleotide triphosphate hydrolases"/>
    <property type="match status" value="1"/>
</dbReference>
<dbReference type="GO" id="GO:0016787">
    <property type="term" value="F:hydrolase activity"/>
    <property type="evidence" value="ECO:0007669"/>
    <property type="project" value="UniProtKB-KW"/>
</dbReference>
<keyword evidence="8" id="KW-1185">Reference proteome</keyword>
<proteinExistence type="inferred from homology"/>
<evidence type="ECO:0000259" key="6">
    <source>
        <dbReference type="SMART" id="SM00833"/>
    </source>
</evidence>
<keyword evidence="1" id="KW-0547">Nucleotide-binding</keyword>
<dbReference type="InterPro" id="IPR027417">
    <property type="entry name" value="P-loop_NTPase"/>
</dbReference>
<evidence type="ECO:0000313" key="8">
    <source>
        <dbReference type="Proteomes" id="UP000199645"/>
    </source>
</evidence>
<sequence length="434" mass="47111">MKTVSNKMGGVSANPITDALPARVDQRPAVTVLSGFSPGAVHATAQALLLAEDRLLAIRHDLTGIRDGRLRRTVRSATELIEDVTTTLVHGCVSCTLREDVLPTLVRLARTRPGSDLLLVLPPSVEPEAVASASEHCVVDGAPVTDAVRFDSYVTVVDTERFLDDLASTDDLSDRDSHAAGDDHRAVAEVVVHQVEFSDTVVLWSRPGADTLELSRVGALVHRLAPWSIQVTVGTTAQLDCTGLSTLVRRTGRHNPRRPGILGLALEGRSIAVDDAGSDVTSVLFETRRPFHPQRLHDALEDLTEHALRGRGQLWIASQPDTVLAFEFAGGGVSLGTLGYWLAALPAERWTETSDERRIAADLSWDPYYGDRRTVLALIGLRLDHAAITERLNACLLTDAELADGFDAWRRLPDPFAGCFPLTDDNTITEENQP</sequence>
<evidence type="ECO:0000256" key="3">
    <source>
        <dbReference type="ARBA" id="ARBA00023186"/>
    </source>
</evidence>
<evidence type="ECO:0000256" key="4">
    <source>
        <dbReference type="ARBA" id="ARBA00034320"/>
    </source>
</evidence>
<dbReference type="SUPFAM" id="SSF90002">
    <property type="entry name" value="Hypothetical protein YjiA, C-terminal domain"/>
    <property type="match status" value="1"/>
</dbReference>
<evidence type="ECO:0000256" key="2">
    <source>
        <dbReference type="ARBA" id="ARBA00022801"/>
    </source>
</evidence>
<evidence type="ECO:0000256" key="1">
    <source>
        <dbReference type="ARBA" id="ARBA00022741"/>
    </source>
</evidence>
<dbReference type="SMART" id="SM00833">
    <property type="entry name" value="CobW_C"/>
    <property type="match status" value="1"/>
</dbReference>
<dbReference type="Pfam" id="PF07683">
    <property type="entry name" value="CobW_C"/>
    <property type="match status" value="1"/>
</dbReference>
<protein>
    <submittedName>
        <fullName evidence="7">GTPase, G3E family</fullName>
    </submittedName>
</protein>
<dbReference type="PANTHER" id="PTHR43603">
    <property type="entry name" value="COBW DOMAIN-CONTAINING PROTEIN DDB_G0274527"/>
    <property type="match status" value="1"/>
</dbReference>
<comment type="similarity">
    <text evidence="4">Belongs to the SIMIBI class G3E GTPase family. ZNG1 subfamily.</text>
</comment>
<dbReference type="Pfam" id="PF02492">
    <property type="entry name" value="cobW"/>
    <property type="match status" value="1"/>
</dbReference>
<dbReference type="InterPro" id="IPR036627">
    <property type="entry name" value="CobW-likC_sf"/>
</dbReference>
<dbReference type="GO" id="GO:0000166">
    <property type="term" value="F:nucleotide binding"/>
    <property type="evidence" value="ECO:0007669"/>
    <property type="project" value="UniProtKB-KW"/>
</dbReference>